<organism evidence="2 3">
    <name type="scientific">Salvelinus namaycush</name>
    <name type="common">Lake trout</name>
    <name type="synonym">Salmo namaycush</name>
    <dbReference type="NCBI Taxonomy" id="8040"/>
    <lineage>
        <taxon>Eukaryota</taxon>
        <taxon>Metazoa</taxon>
        <taxon>Chordata</taxon>
        <taxon>Craniata</taxon>
        <taxon>Vertebrata</taxon>
        <taxon>Euteleostomi</taxon>
        <taxon>Actinopterygii</taxon>
        <taxon>Neopterygii</taxon>
        <taxon>Teleostei</taxon>
        <taxon>Protacanthopterygii</taxon>
        <taxon>Salmoniformes</taxon>
        <taxon>Salmonidae</taxon>
        <taxon>Salmoninae</taxon>
        <taxon>Salvelinus</taxon>
    </lineage>
</organism>
<gene>
    <name evidence="3" type="primary">LOC120019338</name>
</gene>
<dbReference type="KEGG" id="snh:120019338"/>
<protein>
    <submittedName>
        <fullName evidence="3">Mucin-2-like</fullName>
    </submittedName>
</protein>
<sequence>MASGTSMEDSPMEELVDQGLGMEEMGLRRPSLRETYHQDSLLAPDTDFMTDDCSSAASGIDVADRLTYLEQRMQIQDDEIQLLKMALADVLKRLNISEEHQATNAKKGPAEKARPVSLALLSRPSMNSLASLKKSSTSSTMPSTSTTRNYSPLPGASAKSGVKSSAGSLKDCTSKTARPGPRPGPSGSTAAPGSKKADSKTKEPAASVGSRHVTHCKEPLTTCSLTPSHPNTSTPHHLLPHTPTLQPLTTCSLTPQHFNPSPSAHTNIHHFVPYFHPQPLPLISPLHLVTMQIYLSPQTKRTGSSEVAKSAPTVPNSRPTRTPTPPQTKGVPPTSDRTKPKTRKTHPAFTLPLQKSTNQNTYSPLDTFNYKSPFKSPSHYFQICY</sequence>
<feature type="compositionally biased region" description="Low complexity" evidence="1">
    <location>
        <begin position="312"/>
        <end position="321"/>
    </location>
</feature>
<evidence type="ECO:0000256" key="1">
    <source>
        <dbReference type="SAM" id="MobiDB-lite"/>
    </source>
</evidence>
<feature type="compositionally biased region" description="Low complexity" evidence="1">
    <location>
        <begin position="185"/>
        <end position="194"/>
    </location>
</feature>
<feature type="compositionally biased region" description="Low complexity" evidence="1">
    <location>
        <begin position="155"/>
        <end position="170"/>
    </location>
</feature>
<evidence type="ECO:0000313" key="3">
    <source>
        <dbReference type="RefSeq" id="XP_038818560.1"/>
    </source>
</evidence>
<feature type="region of interest" description="Disordered" evidence="1">
    <location>
        <begin position="298"/>
        <end position="346"/>
    </location>
</feature>
<proteinExistence type="predicted"/>
<evidence type="ECO:0000313" key="2">
    <source>
        <dbReference type="Proteomes" id="UP000808372"/>
    </source>
</evidence>
<feature type="region of interest" description="Disordered" evidence="1">
    <location>
        <begin position="127"/>
        <end position="212"/>
    </location>
</feature>
<name>A0A8U0P5J7_SALNM</name>
<dbReference type="RefSeq" id="XP_038818560.1">
    <property type="nucleotide sequence ID" value="XM_038962632.1"/>
</dbReference>
<keyword evidence="2" id="KW-1185">Reference proteome</keyword>
<reference evidence="3" key="1">
    <citation type="submission" date="2025-08" db="UniProtKB">
        <authorList>
            <consortium name="RefSeq"/>
        </authorList>
    </citation>
    <scope>IDENTIFICATION</scope>
    <source>
        <tissue evidence="3">White muscle</tissue>
    </source>
</reference>
<dbReference type="AlphaFoldDB" id="A0A8U0P5J7"/>
<dbReference type="Proteomes" id="UP000808372">
    <property type="component" value="Chromosome 24"/>
</dbReference>
<feature type="compositionally biased region" description="Polar residues" evidence="1">
    <location>
        <begin position="298"/>
        <end position="307"/>
    </location>
</feature>
<accession>A0A8U0P5J7</accession>
<feature type="compositionally biased region" description="Low complexity" evidence="1">
    <location>
        <begin position="128"/>
        <end position="147"/>
    </location>
</feature>
<dbReference type="GeneID" id="120019338"/>